<dbReference type="SUPFAM" id="SSF50494">
    <property type="entry name" value="Trypsin-like serine proteases"/>
    <property type="match status" value="1"/>
</dbReference>
<sequence length="327" mass="34342">MIKRITLAFILAIAPHLAHSETAHALGVARLELAALQIEGQLPQCSGMLISSDLLVTSDECLLDAIGSPLGAVSVLPGLNTAEETGAHAAKPGYREFGVAAYPQGNGISILRLGAIEGRPPPGSFMAAAARSIDPKPGQSLEVLHYGGGTQPVQAFTVCAVTEVGSATGRLDCLLPEMGRGAPLLSNGIPIGIIQNPADREGATFSLFPSSGMELIQTEEVIFPAVIFTGIDVINACDVDIHQGLFWLDIDGITWRDLGKRIPAHSRTLLPAATVGDSIFSYARSDDGIFEWSGDDLQVEITGITLPMVQVPVPQPVGDLTLTYACE</sequence>
<gene>
    <name evidence="1" type="ORF">LCGC14_0228630</name>
</gene>
<protein>
    <recommendedName>
        <fullName evidence="2">Peptidase S1 domain-containing protein</fullName>
    </recommendedName>
</protein>
<reference evidence="1" key="1">
    <citation type="journal article" date="2015" name="Nature">
        <title>Complex archaea that bridge the gap between prokaryotes and eukaryotes.</title>
        <authorList>
            <person name="Spang A."/>
            <person name="Saw J.H."/>
            <person name="Jorgensen S.L."/>
            <person name="Zaremba-Niedzwiedzka K."/>
            <person name="Martijn J."/>
            <person name="Lind A.E."/>
            <person name="van Eijk R."/>
            <person name="Schleper C."/>
            <person name="Guy L."/>
            <person name="Ettema T.J."/>
        </authorList>
    </citation>
    <scope>NUCLEOTIDE SEQUENCE</scope>
</reference>
<dbReference type="EMBL" id="LAZR01000110">
    <property type="protein sequence ID" value="KKN90494.1"/>
    <property type="molecule type" value="Genomic_DNA"/>
</dbReference>
<accession>A0A0F9UFQ9</accession>
<dbReference type="AlphaFoldDB" id="A0A0F9UFQ9"/>
<comment type="caution">
    <text evidence="1">The sequence shown here is derived from an EMBL/GenBank/DDBJ whole genome shotgun (WGS) entry which is preliminary data.</text>
</comment>
<proteinExistence type="predicted"/>
<evidence type="ECO:0008006" key="2">
    <source>
        <dbReference type="Google" id="ProtNLM"/>
    </source>
</evidence>
<name>A0A0F9UFQ9_9ZZZZ</name>
<dbReference type="InterPro" id="IPR009003">
    <property type="entry name" value="Peptidase_S1_PA"/>
</dbReference>
<organism evidence="1">
    <name type="scientific">marine sediment metagenome</name>
    <dbReference type="NCBI Taxonomy" id="412755"/>
    <lineage>
        <taxon>unclassified sequences</taxon>
        <taxon>metagenomes</taxon>
        <taxon>ecological metagenomes</taxon>
    </lineage>
</organism>
<evidence type="ECO:0000313" key="1">
    <source>
        <dbReference type="EMBL" id="KKN90494.1"/>
    </source>
</evidence>